<reference evidence="7 8" key="1">
    <citation type="journal article" date="2014" name="Mol. Biol. Evol.">
        <title>Massive expansion of Ubiquitination-related gene families within the Chlamydiae.</title>
        <authorList>
            <person name="Domman D."/>
            <person name="Collingro A."/>
            <person name="Lagkouvardos I."/>
            <person name="Gehre L."/>
            <person name="Weinmaier T."/>
            <person name="Rattei T."/>
            <person name="Subtil A."/>
            <person name="Horn M."/>
        </authorList>
    </citation>
    <scope>NUCLEOTIDE SEQUENCE [LARGE SCALE GENOMIC DNA]</scope>
    <source>
        <strain evidence="7 8">OEW1</strain>
    </source>
</reference>
<comment type="caution">
    <text evidence="7">The sequence shown here is derived from an EMBL/GenBank/DDBJ whole genome shotgun (WGS) entry which is preliminary data.</text>
</comment>
<dbReference type="GO" id="GO:0006412">
    <property type="term" value="P:translation"/>
    <property type="evidence" value="ECO:0007669"/>
    <property type="project" value="UniProtKB-UniRule"/>
</dbReference>
<accession>A0A0C1CAS4</accession>
<evidence type="ECO:0000313" key="7">
    <source>
        <dbReference type="EMBL" id="KIA78060.1"/>
    </source>
</evidence>
<dbReference type="GO" id="GO:0022625">
    <property type="term" value="C:cytosolic large ribosomal subunit"/>
    <property type="evidence" value="ECO:0007669"/>
    <property type="project" value="TreeGrafter"/>
</dbReference>
<dbReference type="PANTHER" id="PTHR33343:SF1">
    <property type="entry name" value="LARGE RIBOSOMAL SUBUNIT PROTEIN BL35M"/>
    <property type="match status" value="1"/>
</dbReference>
<dbReference type="SUPFAM" id="SSF143034">
    <property type="entry name" value="L35p-like"/>
    <property type="match status" value="1"/>
</dbReference>
<dbReference type="PATRIC" id="fig|83552.4.peg.754"/>
<dbReference type="InterPro" id="IPR018265">
    <property type="entry name" value="Ribosomal_bL35_CS"/>
</dbReference>
<dbReference type="Gene3D" id="4.10.410.60">
    <property type="match status" value="1"/>
</dbReference>
<comment type="similarity">
    <text evidence="1 5 6">Belongs to the bacterial ribosomal protein bL35 family.</text>
</comment>
<organism evidence="7 8">
    <name type="scientific">Parachlamydia acanthamoebae</name>
    <dbReference type="NCBI Taxonomy" id="83552"/>
    <lineage>
        <taxon>Bacteria</taxon>
        <taxon>Pseudomonadati</taxon>
        <taxon>Chlamydiota</taxon>
        <taxon>Chlamydiia</taxon>
        <taxon>Parachlamydiales</taxon>
        <taxon>Parachlamydiaceae</taxon>
        <taxon>Parachlamydia</taxon>
    </lineage>
</organism>
<dbReference type="PRINTS" id="PR00064">
    <property type="entry name" value="RIBOSOMALL35"/>
</dbReference>
<dbReference type="NCBIfam" id="TIGR00001">
    <property type="entry name" value="rpmI_bact"/>
    <property type="match status" value="1"/>
</dbReference>
<dbReference type="HAMAP" id="MF_00514">
    <property type="entry name" value="Ribosomal_bL35"/>
    <property type="match status" value="1"/>
</dbReference>
<dbReference type="RefSeq" id="WP_006340933.1">
    <property type="nucleotide sequence ID" value="NZ_BAWW01000005.1"/>
</dbReference>
<dbReference type="InterPro" id="IPR037229">
    <property type="entry name" value="Ribosomal_bL35_sf"/>
</dbReference>
<evidence type="ECO:0000256" key="1">
    <source>
        <dbReference type="ARBA" id="ARBA00006598"/>
    </source>
</evidence>
<dbReference type="Pfam" id="PF01632">
    <property type="entry name" value="Ribosomal_L35p"/>
    <property type="match status" value="1"/>
</dbReference>
<evidence type="ECO:0000256" key="5">
    <source>
        <dbReference type="HAMAP-Rule" id="MF_00514"/>
    </source>
</evidence>
<gene>
    <name evidence="5 7" type="primary">rpmI</name>
    <name evidence="7" type="ORF">DB43_FA00060</name>
</gene>
<dbReference type="GO" id="GO:0003735">
    <property type="term" value="F:structural constituent of ribosome"/>
    <property type="evidence" value="ECO:0007669"/>
    <property type="project" value="InterPro"/>
</dbReference>
<dbReference type="InterPro" id="IPR001706">
    <property type="entry name" value="Ribosomal_bL35"/>
</dbReference>
<evidence type="ECO:0000313" key="8">
    <source>
        <dbReference type="Proteomes" id="UP000031307"/>
    </source>
</evidence>
<dbReference type="PROSITE" id="PS00936">
    <property type="entry name" value="RIBOSOMAL_L35"/>
    <property type="match status" value="1"/>
</dbReference>
<dbReference type="InterPro" id="IPR021137">
    <property type="entry name" value="Ribosomal_bL35-like"/>
</dbReference>
<evidence type="ECO:0000256" key="6">
    <source>
        <dbReference type="RuleBase" id="RU000568"/>
    </source>
</evidence>
<dbReference type="OMA" id="PKIKTHR"/>
<dbReference type="FunFam" id="4.10.410.60:FF:000001">
    <property type="entry name" value="50S ribosomal protein L35"/>
    <property type="match status" value="1"/>
</dbReference>
<proteinExistence type="inferred from homology"/>
<evidence type="ECO:0000256" key="4">
    <source>
        <dbReference type="ARBA" id="ARBA00071664"/>
    </source>
</evidence>
<keyword evidence="2 5" id="KW-0689">Ribosomal protein</keyword>
<dbReference type="PANTHER" id="PTHR33343">
    <property type="entry name" value="54S RIBOSOMAL PROTEIN BL35M"/>
    <property type="match status" value="1"/>
</dbReference>
<dbReference type="EMBL" id="JSAM01000045">
    <property type="protein sequence ID" value="KIA78060.1"/>
    <property type="molecule type" value="Genomic_DNA"/>
</dbReference>
<evidence type="ECO:0000256" key="3">
    <source>
        <dbReference type="ARBA" id="ARBA00023274"/>
    </source>
</evidence>
<dbReference type="AlphaFoldDB" id="A0A0C1CAS4"/>
<sequence length="64" mass="7300">MPKMKTKKAVAARFKLTGTGKLKRGHPGKRHILTKKSPKRKRQLSKPALVDEGQLKTYKRLMCV</sequence>
<evidence type="ECO:0000256" key="2">
    <source>
        <dbReference type="ARBA" id="ARBA00022980"/>
    </source>
</evidence>
<dbReference type="Proteomes" id="UP000031307">
    <property type="component" value="Unassembled WGS sequence"/>
</dbReference>
<protein>
    <recommendedName>
        <fullName evidence="4 5">Large ribosomal subunit protein bL35</fullName>
    </recommendedName>
</protein>
<keyword evidence="3 5" id="KW-0687">Ribonucleoprotein</keyword>
<name>A0A0C1CAS4_9BACT</name>